<dbReference type="AlphaFoldDB" id="A0AAN9HKU5"/>
<name>A0AAN9HKU5_9TELE</name>
<evidence type="ECO:0000256" key="2">
    <source>
        <dbReference type="SAM" id="MobiDB-lite"/>
    </source>
</evidence>
<proteinExistence type="predicted"/>
<evidence type="ECO:0000313" key="3">
    <source>
        <dbReference type="EMBL" id="KAK7176273.1"/>
    </source>
</evidence>
<feature type="compositionally biased region" description="Basic and acidic residues" evidence="2">
    <location>
        <begin position="133"/>
        <end position="143"/>
    </location>
</feature>
<keyword evidence="4" id="KW-1185">Reference proteome</keyword>
<dbReference type="Proteomes" id="UP001364617">
    <property type="component" value="Unassembled WGS sequence"/>
</dbReference>
<comment type="caution">
    <text evidence="3">The sequence shown here is derived from an EMBL/GenBank/DDBJ whole genome shotgun (WGS) entry which is preliminary data.</text>
</comment>
<protein>
    <submittedName>
        <fullName evidence="3">Uncharacterized protein</fullName>
    </submittedName>
</protein>
<dbReference type="EMBL" id="JAYKXH010000001">
    <property type="protein sequence ID" value="KAK7176273.1"/>
    <property type="molecule type" value="Genomic_DNA"/>
</dbReference>
<evidence type="ECO:0000256" key="1">
    <source>
        <dbReference type="SAM" id="Coils"/>
    </source>
</evidence>
<reference evidence="3 4" key="1">
    <citation type="submission" date="2024-02" db="EMBL/GenBank/DDBJ databases">
        <title>Chromosome-level genome assembly of the Eurasian Minnow (Phoxinus phoxinus).</title>
        <authorList>
            <person name="Oriowo T.O."/>
            <person name="Martin S."/>
            <person name="Stange M."/>
            <person name="Chrysostomakis Y."/>
            <person name="Brown T."/>
            <person name="Winkler S."/>
            <person name="Kukowka S."/>
            <person name="Myers E.W."/>
            <person name="Bohne A."/>
        </authorList>
    </citation>
    <scope>NUCLEOTIDE SEQUENCE [LARGE SCALE GENOMIC DNA]</scope>
    <source>
        <strain evidence="3">ZFMK-TIS-60720</strain>
        <tissue evidence="3">Whole Organism</tissue>
    </source>
</reference>
<gene>
    <name evidence="3" type="ORF">R3I93_000509</name>
</gene>
<accession>A0AAN9HKU5</accession>
<keyword evidence="1" id="KW-0175">Coiled coil</keyword>
<feature type="coiled-coil region" evidence="1">
    <location>
        <begin position="254"/>
        <end position="281"/>
    </location>
</feature>
<organism evidence="3 4">
    <name type="scientific">Phoxinus phoxinus</name>
    <name type="common">Eurasian minnow</name>
    <dbReference type="NCBI Taxonomy" id="58324"/>
    <lineage>
        <taxon>Eukaryota</taxon>
        <taxon>Metazoa</taxon>
        <taxon>Chordata</taxon>
        <taxon>Craniata</taxon>
        <taxon>Vertebrata</taxon>
        <taxon>Euteleostomi</taxon>
        <taxon>Actinopterygii</taxon>
        <taxon>Neopterygii</taxon>
        <taxon>Teleostei</taxon>
        <taxon>Ostariophysi</taxon>
        <taxon>Cypriniformes</taxon>
        <taxon>Leuciscidae</taxon>
        <taxon>Phoxininae</taxon>
        <taxon>Phoxinus</taxon>
    </lineage>
</organism>
<feature type="region of interest" description="Disordered" evidence="2">
    <location>
        <begin position="116"/>
        <end position="159"/>
    </location>
</feature>
<sequence>MDACLNSDATGVTLIDLVDELNFLNQASGGTRGAHQRSSNVRHTARASLRESADVIAPARPERKTITALVHAAPRDSVHNEPLEGLSNLVNKVASESTDRIVTTKDRSAGLVAKPKNKLKRKAPAVTCAKPKGPFDDVGRDGHSGPQTSAQKKPRRSVKKVVVNDNAVPDINDVQSWSDGLIEAWDDCVFTSDPKETLQSVPSSERVVAVVESDTDELPSNQEAFRRESQANIDNQQIIGLIQDSVKTALNAFEVRFNERINAFERRLDAYENKHNDREHSTTAAQQQQDIGIKQVIAAQRLHSKTIQQVVRDQGLSVELLKQIVLTLKKKHG</sequence>
<evidence type="ECO:0000313" key="4">
    <source>
        <dbReference type="Proteomes" id="UP001364617"/>
    </source>
</evidence>